<dbReference type="CDD" id="cd02440">
    <property type="entry name" value="AdoMet_MTases"/>
    <property type="match status" value="1"/>
</dbReference>
<dbReference type="AlphaFoldDB" id="A0A1H7G5F1"/>
<dbReference type="EMBL" id="FNZR01000001">
    <property type="protein sequence ID" value="SEK32687.1"/>
    <property type="molecule type" value="Genomic_DNA"/>
</dbReference>
<dbReference type="GO" id="GO:0008168">
    <property type="term" value="F:methyltransferase activity"/>
    <property type="evidence" value="ECO:0007669"/>
    <property type="project" value="UniProtKB-KW"/>
</dbReference>
<dbReference type="Pfam" id="PF10672">
    <property type="entry name" value="Methyltrans_SAM"/>
    <property type="match status" value="1"/>
</dbReference>
<keyword evidence="1 5" id="KW-0489">Methyltransferase</keyword>
<accession>A0A1H7G5F1</accession>
<dbReference type="InterPro" id="IPR019614">
    <property type="entry name" value="SAM-dep_methyl-trfase"/>
</dbReference>
<dbReference type="GO" id="GO:0032259">
    <property type="term" value="P:methylation"/>
    <property type="evidence" value="ECO:0007669"/>
    <property type="project" value="UniProtKB-KW"/>
</dbReference>
<evidence type="ECO:0000256" key="3">
    <source>
        <dbReference type="ARBA" id="ARBA00022691"/>
    </source>
</evidence>
<organism evidence="5 6">
    <name type="scientific">Parapedobacter koreensis</name>
    <dbReference type="NCBI Taxonomy" id="332977"/>
    <lineage>
        <taxon>Bacteria</taxon>
        <taxon>Pseudomonadati</taxon>
        <taxon>Bacteroidota</taxon>
        <taxon>Sphingobacteriia</taxon>
        <taxon>Sphingobacteriales</taxon>
        <taxon>Sphingobacteriaceae</taxon>
        <taxon>Parapedobacter</taxon>
    </lineage>
</organism>
<dbReference type="Gene3D" id="3.40.50.150">
    <property type="entry name" value="Vaccinia Virus protein VP39"/>
    <property type="match status" value="1"/>
</dbReference>
<keyword evidence="3" id="KW-0949">S-adenosyl-L-methionine</keyword>
<evidence type="ECO:0000313" key="5">
    <source>
        <dbReference type="EMBL" id="SEK32687.1"/>
    </source>
</evidence>
<feature type="domain" description="S-adenosylmethionine-dependent methyltransferase" evidence="4">
    <location>
        <begin position="70"/>
        <end position="254"/>
    </location>
</feature>
<keyword evidence="2 5" id="KW-0808">Transferase</keyword>
<evidence type="ECO:0000256" key="1">
    <source>
        <dbReference type="ARBA" id="ARBA00022603"/>
    </source>
</evidence>
<dbReference type="InterPro" id="IPR029063">
    <property type="entry name" value="SAM-dependent_MTases_sf"/>
</dbReference>
<dbReference type="PANTHER" id="PTHR43042">
    <property type="entry name" value="SAM-DEPENDENT METHYLTRANSFERASE"/>
    <property type="match status" value="1"/>
</dbReference>
<evidence type="ECO:0000313" key="6">
    <source>
        <dbReference type="Proteomes" id="UP000198916"/>
    </source>
</evidence>
<dbReference type="PANTHER" id="PTHR43042:SF2">
    <property type="entry name" value="SAM-DEPENDENT METHYLTRANSFERASE"/>
    <property type="match status" value="1"/>
</dbReference>
<dbReference type="STRING" id="332977.SAMN05421740_101554"/>
<proteinExistence type="predicted"/>
<dbReference type="SUPFAM" id="SSF53335">
    <property type="entry name" value="S-adenosyl-L-methionine-dependent methyltransferases"/>
    <property type="match status" value="1"/>
</dbReference>
<name>A0A1H7G5F1_9SPHI</name>
<keyword evidence="6" id="KW-1185">Reference proteome</keyword>
<sequence length="309" mass="35275">MPQSIFILTNGNIQLLTPQYWEDYELIDCGDFEKLERFGNIVLIRPEPQAVWPKGLPEVEWVRRHDIRFKGRSATSGDWIKKKPQLPDRWHIEYSNPIITIKLRLGLTSFKHVGVFPEQAVNWDYISETIKSFNTAQPKVLNLFAYTGGASLVARAAGADVTHVDSIKQVVTWANENQELSRLSGIRWVVEDALKFVKRELKRGNRYHGIILDPPAYGHGPKGEKWKLEDHIAEMMRDVVQLLDPREHFLMLNTYSLGFSSVIVENLIKSAMPNVQNLETGELFLQATAGSKLPLGVFGKFSKHEKRGK</sequence>
<dbReference type="Proteomes" id="UP000198916">
    <property type="component" value="Unassembled WGS sequence"/>
</dbReference>
<gene>
    <name evidence="5" type="ORF">SAMN05421740_101554</name>
</gene>
<dbReference type="InterPro" id="IPR013780">
    <property type="entry name" value="Glyco_hydro_b"/>
</dbReference>
<evidence type="ECO:0000259" key="4">
    <source>
        <dbReference type="Pfam" id="PF10672"/>
    </source>
</evidence>
<evidence type="ECO:0000256" key="2">
    <source>
        <dbReference type="ARBA" id="ARBA00022679"/>
    </source>
</evidence>
<protein>
    <submittedName>
        <fullName evidence="5">23S rRNA (Cytosine1962-C5)-methyltransferase</fullName>
    </submittedName>
</protein>
<dbReference type="Gene3D" id="2.60.40.1180">
    <property type="entry name" value="Golgi alpha-mannosidase II"/>
    <property type="match status" value="1"/>
</dbReference>
<reference evidence="6" key="1">
    <citation type="submission" date="2016-10" db="EMBL/GenBank/DDBJ databases">
        <authorList>
            <person name="Varghese N."/>
            <person name="Submissions S."/>
        </authorList>
    </citation>
    <scope>NUCLEOTIDE SEQUENCE [LARGE SCALE GENOMIC DNA]</scope>
    <source>
        <strain evidence="6">Jip14</strain>
    </source>
</reference>